<feature type="region of interest" description="Disordered" evidence="1">
    <location>
        <begin position="1"/>
        <end position="25"/>
    </location>
</feature>
<gene>
    <name evidence="2" type="ORF">ACBP88_13470</name>
</gene>
<reference evidence="2 3" key="1">
    <citation type="submission" date="2024-08" db="EMBL/GenBank/DDBJ databases">
        <authorList>
            <person name="Feng Z."/>
            <person name="Ronholm J."/>
        </authorList>
    </citation>
    <scope>NUCLEOTIDE SEQUENCE [LARGE SCALE GENOMIC DNA]</scope>
    <source>
        <strain evidence="2 3">4-AB0-8</strain>
    </source>
</reference>
<protein>
    <submittedName>
        <fullName evidence="2">Uncharacterized protein</fullName>
    </submittedName>
</protein>
<accession>A0ABV4IF31</accession>
<sequence>MLALAQLGQGKTADSHHTHLDKAHYNGGTSGLDDALLALHQHPNTEVRIFNPFVLRGLFKKLAT</sequence>
<evidence type="ECO:0000313" key="2">
    <source>
        <dbReference type="EMBL" id="MEZ2740445.1"/>
    </source>
</evidence>
<keyword evidence="3" id="KW-1185">Reference proteome</keyword>
<proteinExistence type="predicted"/>
<organism evidence="2 3">
    <name type="scientific">Comamonas jiangduensis</name>
    <dbReference type="NCBI Taxonomy" id="1194168"/>
    <lineage>
        <taxon>Bacteria</taxon>
        <taxon>Pseudomonadati</taxon>
        <taxon>Pseudomonadota</taxon>
        <taxon>Betaproteobacteria</taxon>
        <taxon>Burkholderiales</taxon>
        <taxon>Comamonadaceae</taxon>
        <taxon>Comamonas</taxon>
    </lineage>
</organism>
<name>A0ABV4IF31_9BURK</name>
<comment type="caution">
    <text evidence="2">The sequence shown here is derived from an EMBL/GenBank/DDBJ whole genome shotgun (WGS) entry which is preliminary data.</text>
</comment>
<evidence type="ECO:0000313" key="3">
    <source>
        <dbReference type="Proteomes" id="UP001567350"/>
    </source>
</evidence>
<feature type="compositionally biased region" description="Basic and acidic residues" evidence="1">
    <location>
        <begin position="13"/>
        <end position="24"/>
    </location>
</feature>
<dbReference type="EMBL" id="JBGJLR010000016">
    <property type="protein sequence ID" value="MEZ2740445.1"/>
    <property type="molecule type" value="Genomic_DNA"/>
</dbReference>
<evidence type="ECO:0000256" key="1">
    <source>
        <dbReference type="SAM" id="MobiDB-lite"/>
    </source>
</evidence>
<dbReference type="Proteomes" id="UP001567350">
    <property type="component" value="Unassembled WGS sequence"/>
</dbReference>